<evidence type="ECO:0000256" key="4">
    <source>
        <dbReference type="ARBA" id="ARBA00023034"/>
    </source>
</evidence>
<dbReference type="FunCoup" id="A0A2R6PU08">
    <property type="interactions" value="1308"/>
</dbReference>
<name>A0A2R6PU08_ACTCC</name>
<keyword evidence="3" id="KW-1133">Transmembrane helix</keyword>
<feature type="compositionally biased region" description="Polar residues" evidence="8">
    <location>
        <begin position="174"/>
        <end position="197"/>
    </location>
</feature>
<evidence type="ECO:0000256" key="8">
    <source>
        <dbReference type="SAM" id="MobiDB-lite"/>
    </source>
</evidence>
<dbReference type="Proteomes" id="UP000241394">
    <property type="component" value="Chromosome LG23"/>
</dbReference>
<keyword evidence="6" id="KW-0472">Membrane</keyword>
<protein>
    <submittedName>
        <fullName evidence="9">Golgin candidate like</fullName>
    </submittedName>
</protein>
<dbReference type="Gramene" id="PSR96527">
    <property type="protein sequence ID" value="PSR96527"/>
    <property type="gene ID" value="CEY00_Acc26579"/>
</dbReference>
<keyword evidence="2" id="KW-0812">Transmembrane</keyword>
<comment type="caution">
    <text evidence="9">The sequence shown here is derived from an EMBL/GenBank/DDBJ whole genome shotgun (WGS) entry which is preliminary data.</text>
</comment>
<dbReference type="Pfam" id="PF09787">
    <property type="entry name" value="Golgin_A5"/>
    <property type="match status" value="1"/>
</dbReference>
<feature type="region of interest" description="Disordered" evidence="8">
    <location>
        <begin position="20"/>
        <end position="102"/>
    </location>
</feature>
<comment type="subcellular location">
    <subcellularLocation>
        <location evidence="1">Golgi apparatus membrane</location>
    </subcellularLocation>
</comment>
<feature type="region of interest" description="Disordered" evidence="8">
    <location>
        <begin position="136"/>
        <end position="369"/>
    </location>
</feature>
<reference evidence="9 10" key="1">
    <citation type="submission" date="2017-07" db="EMBL/GenBank/DDBJ databases">
        <title>An improved, manually edited Actinidia chinensis var. chinensis (kiwifruit) genome highlights the challenges associated with draft genomes and gene prediction in plants.</title>
        <authorList>
            <person name="Pilkington S."/>
            <person name="Crowhurst R."/>
            <person name="Hilario E."/>
            <person name="Nardozza S."/>
            <person name="Fraser L."/>
            <person name="Peng Y."/>
            <person name="Gunaseelan K."/>
            <person name="Simpson R."/>
            <person name="Tahir J."/>
            <person name="Deroles S."/>
            <person name="Templeton K."/>
            <person name="Luo Z."/>
            <person name="Davy M."/>
            <person name="Cheng C."/>
            <person name="Mcneilage M."/>
            <person name="Scaglione D."/>
            <person name="Liu Y."/>
            <person name="Zhang Q."/>
            <person name="Datson P."/>
            <person name="De Silva N."/>
            <person name="Gardiner S."/>
            <person name="Bassett H."/>
            <person name="Chagne D."/>
            <person name="Mccallum J."/>
            <person name="Dzierzon H."/>
            <person name="Deng C."/>
            <person name="Wang Y.-Y."/>
            <person name="Barron N."/>
            <person name="Manako K."/>
            <person name="Bowen J."/>
            <person name="Foster T."/>
            <person name="Erridge Z."/>
            <person name="Tiffin H."/>
            <person name="Waite C."/>
            <person name="Davies K."/>
            <person name="Grierson E."/>
            <person name="Laing W."/>
            <person name="Kirk R."/>
            <person name="Chen X."/>
            <person name="Wood M."/>
            <person name="Montefiori M."/>
            <person name="Brummell D."/>
            <person name="Schwinn K."/>
            <person name="Catanach A."/>
            <person name="Fullerton C."/>
            <person name="Li D."/>
            <person name="Meiyalaghan S."/>
            <person name="Nieuwenhuizen N."/>
            <person name="Read N."/>
            <person name="Prakash R."/>
            <person name="Hunter D."/>
            <person name="Zhang H."/>
            <person name="Mckenzie M."/>
            <person name="Knabel M."/>
            <person name="Harris A."/>
            <person name="Allan A."/>
            <person name="Chen A."/>
            <person name="Janssen B."/>
            <person name="Plunkett B."/>
            <person name="Dwamena C."/>
            <person name="Voogd C."/>
            <person name="Leif D."/>
            <person name="Lafferty D."/>
            <person name="Souleyre E."/>
            <person name="Varkonyi-Gasic E."/>
            <person name="Gambi F."/>
            <person name="Hanley J."/>
            <person name="Yao J.-L."/>
            <person name="Cheung J."/>
            <person name="David K."/>
            <person name="Warren B."/>
            <person name="Marsh K."/>
            <person name="Snowden K."/>
            <person name="Lin-Wang K."/>
            <person name="Brian L."/>
            <person name="Martinez-Sanchez M."/>
            <person name="Wang M."/>
            <person name="Ileperuma N."/>
            <person name="Macnee N."/>
            <person name="Campin R."/>
            <person name="Mcatee P."/>
            <person name="Drummond R."/>
            <person name="Espley R."/>
            <person name="Ireland H."/>
            <person name="Wu R."/>
            <person name="Atkinson R."/>
            <person name="Karunairetnam S."/>
            <person name="Bulley S."/>
            <person name="Chunkath S."/>
            <person name="Hanley Z."/>
            <person name="Storey R."/>
            <person name="Thrimawithana A."/>
            <person name="Thomson S."/>
            <person name="David C."/>
            <person name="Testolin R."/>
        </authorList>
    </citation>
    <scope>NUCLEOTIDE SEQUENCE [LARGE SCALE GENOMIC DNA]</scope>
    <source>
        <strain evidence="10">cv. Red5</strain>
        <tissue evidence="9">Young leaf</tissue>
    </source>
</reference>
<dbReference type="InParanoid" id="A0A2R6PU08"/>
<feature type="compositionally biased region" description="Basic and acidic residues" evidence="8">
    <location>
        <begin position="204"/>
        <end position="240"/>
    </location>
</feature>
<dbReference type="GO" id="GO:0000301">
    <property type="term" value="P:retrograde transport, vesicle recycling within Golgi"/>
    <property type="evidence" value="ECO:0007669"/>
    <property type="project" value="TreeGrafter"/>
</dbReference>
<feature type="coiled-coil region" evidence="7">
    <location>
        <begin position="377"/>
        <end position="586"/>
    </location>
</feature>
<organism evidence="9 10">
    <name type="scientific">Actinidia chinensis var. chinensis</name>
    <name type="common">Chinese soft-hair kiwi</name>
    <dbReference type="NCBI Taxonomy" id="1590841"/>
    <lineage>
        <taxon>Eukaryota</taxon>
        <taxon>Viridiplantae</taxon>
        <taxon>Streptophyta</taxon>
        <taxon>Embryophyta</taxon>
        <taxon>Tracheophyta</taxon>
        <taxon>Spermatophyta</taxon>
        <taxon>Magnoliopsida</taxon>
        <taxon>eudicotyledons</taxon>
        <taxon>Gunneridae</taxon>
        <taxon>Pentapetalae</taxon>
        <taxon>asterids</taxon>
        <taxon>Ericales</taxon>
        <taxon>Actinidiaceae</taxon>
        <taxon>Actinidia</taxon>
    </lineage>
</organism>
<dbReference type="InterPro" id="IPR019177">
    <property type="entry name" value="Golgin_subfamily_A_member_5"/>
</dbReference>
<dbReference type="EMBL" id="NKQK01000023">
    <property type="protein sequence ID" value="PSR96527.1"/>
    <property type="molecule type" value="Genomic_DNA"/>
</dbReference>
<feature type="compositionally biased region" description="Basic and acidic residues" evidence="8">
    <location>
        <begin position="298"/>
        <end position="310"/>
    </location>
</feature>
<evidence type="ECO:0000313" key="9">
    <source>
        <dbReference type="EMBL" id="PSR96527.1"/>
    </source>
</evidence>
<dbReference type="STRING" id="1590841.A0A2R6PU08"/>
<evidence type="ECO:0000256" key="1">
    <source>
        <dbReference type="ARBA" id="ARBA00004394"/>
    </source>
</evidence>
<gene>
    <name evidence="9" type="ORF">CEY00_Acc26579</name>
</gene>
<feature type="compositionally biased region" description="Basic and acidic residues" evidence="8">
    <location>
        <begin position="250"/>
        <end position="267"/>
    </location>
</feature>
<feature type="compositionally biased region" description="Low complexity" evidence="8">
    <location>
        <begin position="334"/>
        <end position="354"/>
    </location>
</feature>
<evidence type="ECO:0000256" key="6">
    <source>
        <dbReference type="ARBA" id="ARBA00023136"/>
    </source>
</evidence>
<dbReference type="OrthoDB" id="248903at2759"/>
<dbReference type="PANTHER" id="PTHR13815">
    <property type="entry name" value="GOLGIN-84"/>
    <property type="match status" value="1"/>
</dbReference>
<dbReference type="AlphaFoldDB" id="A0A2R6PU08"/>
<dbReference type="OMA" id="NDSQDTH"/>
<keyword evidence="10" id="KW-1185">Reference proteome</keyword>
<keyword evidence="5 7" id="KW-0175">Coiled coil</keyword>
<evidence type="ECO:0000256" key="5">
    <source>
        <dbReference type="ARBA" id="ARBA00023054"/>
    </source>
</evidence>
<dbReference type="PANTHER" id="PTHR13815:SF5">
    <property type="entry name" value="GOLGIN CANDIDATE 2"/>
    <property type="match status" value="1"/>
</dbReference>
<dbReference type="GO" id="GO:0031985">
    <property type="term" value="C:Golgi cisterna"/>
    <property type="evidence" value="ECO:0007669"/>
    <property type="project" value="TreeGrafter"/>
</dbReference>
<proteinExistence type="predicted"/>
<dbReference type="GO" id="GO:0007030">
    <property type="term" value="P:Golgi organization"/>
    <property type="evidence" value="ECO:0007669"/>
    <property type="project" value="InterPro"/>
</dbReference>
<sequence>MAGWISSKIKVAETFLQQASGSSRYIDQQAAESLKRNDKSRSDDLSSETPRKSTEVLPLKDQLKKKKNKTTETNDLIGKLSSDRNLNEINGNNNKKNGEKEDNVGALTVNAKSSVIVNPPKSRLTDSDWTELLSAPSPAVSVNRSNGVSGIRGLRNDGRRQGSAGPNLKALEGKTNNKGQNTGLRASPKSNVVSENKINGGRSTDGEDSRVRDTMPRISRERVGSDDCFSEGRESDEKEASLTGENKNVAGEEKSSASETYSDKEGLQSKGSSPGTVPQSTDRGSPVGMVSAIADGVSDSKMEKGDDLHRFRSFIRGNDKPNVGLRSSPSLKRGSPSISDGGSDSETDSTSSSDSESEHKMEERRRRRAQVLAEKAAAKAIEAIKERENMVARLEGEKQSLEKILEERAKQQAQEASELQNTMMEMMDAAELEKQKHNNTRMEALTRMAKLETANADLARSLASMQWNLEVEINQVADLRQQIELKETSHEEIRRKISATHDNGHRLVASKGVEFEHEIVEAEYSFVTEKIEQLQEKAKTLQTSIEMTRKEMENPTEVEVELKRRLNQLTDHLIQKQAQVEALSSEKATYLLRIEAVSRWLDENKSMLNAADIESGIWELSNSKLKPMFEQRLQSGRQHLGSLVRQLDSIFCAGAVFLRRNSTARMWSLVYLVCLHLWVVYILMSHSPVSEEARSGAVISLENINNTGGV</sequence>
<keyword evidence="4" id="KW-0333">Golgi apparatus</keyword>
<evidence type="ECO:0000313" key="10">
    <source>
        <dbReference type="Proteomes" id="UP000241394"/>
    </source>
</evidence>
<evidence type="ECO:0000256" key="3">
    <source>
        <dbReference type="ARBA" id="ARBA00022989"/>
    </source>
</evidence>
<accession>A0A2R6PU08</accession>
<reference evidence="10" key="2">
    <citation type="journal article" date="2018" name="BMC Genomics">
        <title>A manually annotated Actinidia chinensis var. chinensis (kiwifruit) genome highlights the challenges associated with draft genomes and gene prediction in plants.</title>
        <authorList>
            <person name="Pilkington S.M."/>
            <person name="Crowhurst R."/>
            <person name="Hilario E."/>
            <person name="Nardozza S."/>
            <person name="Fraser L."/>
            <person name="Peng Y."/>
            <person name="Gunaseelan K."/>
            <person name="Simpson R."/>
            <person name="Tahir J."/>
            <person name="Deroles S.C."/>
            <person name="Templeton K."/>
            <person name="Luo Z."/>
            <person name="Davy M."/>
            <person name="Cheng C."/>
            <person name="McNeilage M."/>
            <person name="Scaglione D."/>
            <person name="Liu Y."/>
            <person name="Zhang Q."/>
            <person name="Datson P."/>
            <person name="De Silva N."/>
            <person name="Gardiner S.E."/>
            <person name="Bassett H."/>
            <person name="Chagne D."/>
            <person name="McCallum J."/>
            <person name="Dzierzon H."/>
            <person name="Deng C."/>
            <person name="Wang Y.Y."/>
            <person name="Barron L."/>
            <person name="Manako K."/>
            <person name="Bowen J."/>
            <person name="Foster T.M."/>
            <person name="Erridge Z.A."/>
            <person name="Tiffin H."/>
            <person name="Waite C.N."/>
            <person name="Davies K.M."/>
            <person name="Grierson E.P."/>
            <person name="Laing W.A."/>
            <person name="Kirk R."/>
            <person name="Chen X."/>
            <person name="Wood M."/>
            <person name="Montefiori M."/>
            <person name="Brummell D.A."/>
            <person name="Schwinn K.E."/>
            <person name="Catanach A."/>
            <person name="Fullerton C."/>
            <person name="Li D."/>
            <person name="Meiyalaghan S."/>
            <person name="Nieuwenhuizen N."/>
            <person name="Read N."/>
            <person name="Prakash R."/>
            <person name="Hunter D."/>
            <person name="Zhang H."/>
            <person name="McKenzie M."/>
            <person name="Knabel M."/>
            <person name="Harris A."/>
            <person name="Allan A.C."/>
            <person name="Gleave A."/>
            <person name="Chen A."/>
            <person name="Janssen B.J."/>
            <person name="Plunkett B."/>
            <person name="Ampomah-Dwamena C."/>
            <person name="Voogd C."/>
            <person name="Leif D."/>
            <person name="Lafferty D."/>
            <person name="Souleyre E.J.F."/>
            <person name="Varkonyi-Gasic E."/>
            <person name="Gambi F."/>
            <person name="Hanley J."/>
            <person name="Yao J.L."/>
            <person name="Cheung J."/>
            <person name="David K.M."/>
            <person name="Warren B."/>
            <person name="Marsh K."/>
            <person name="Snowden K.C."/>
            <person name="Lin-Wang K."/>
            <person name="Brian L."/>
            <person name="Martinez-Sanchez M."/>
            <person name="Wang M."/>
            <person name="Ileperuma N."/>
            <person name="Macnee N."/>
            <person name="Campin R."/>
            <person name="McAtee P."/>
            <person name="Drummond R.S.M."/>
            <person name="Espley R.V."/>
            <person name="Ireland H.S."/>
            <person name="Wu R."/>
            <person name="Atkinson R.G."/>
            <person name="Karunairetnam S."/>
            <person name="Bulley S."/>
            <person name="Chunkath S."/>
            <person name="Hanley Z."/>
            <person name="Storey R."/>
            <person name="Thrimawithana A.H."/>
            <person name="Thomson S."/>
            <person name="David C."/>
            <person name="Testolin R."/>
            <person name="Huang H."/>
            <person name="Hellens R.P."/>
            <person name="Schaffer R.J."/>
        </authorList>
    </citation>
    <scope>NUCLEOTIDE SEQUENCE [LARGE SCALE GENOMIC DNA]</scope>
    <source>
        <strain evidence="10">cv. Red5</strain>
    </source>
</reference>
<evidence type="ECO:0000256" key="7">
    <source>
        <dbReference type="SAM" id="Coils"/>
    </source>
</evidence>
<dbReference type="GO" id="GO:0000139">
    <property type="term" value="C:Golgi membrane"/>
    <property type="evidence" value="ECO:0007669"/>
    <property type="project" value="UniProtKB-SubCell"/>
</dbReference>
<feature type="compositionally biased region" description="Basic and acidic residues" evidence="8">
    <location>
        <begin position="33"/>
        <end position="54"/>
    </location>
</feature>
<evidence type="ECO:0000256" key="2">
    <source>
        <dbReference type="ARBA" id="ARBA00022692"/>
    </source>
</evidence>
<feature type="compositionally biased region" description="Polar residues" evidence="8">
    <location>
        <begin position="269"/>
        <end position="283"/>
    </location>
</feature>